<reference evidence="2 3" key="3">
    <citation type="journal article" date="2019" name="Int. J. Syst. Evol. Microbiol.">
        <title>Anaerobacillus isosaccharinicus sp. nov., an alkaliphilic bacterium which degrades isosaccharinic acid.</title>
        <authorList>
            <person name="Bassil N.M."/>
            <person name="Lloyd J.R."/>
        </authorList>
    </citation>
    <scope>NUCLEOTIDE SEQUENCE [LARGE SCALE GENOMIC DNA]</scope>
    <source>
        <strain evidence="2 3">NB2006</strain>
    </source>
</reference>
<evidence type="ECO:0000313" key="3">
    <source>
        <dbReference type="Proteomes" id="UP000180175"/>
    </source>
</evidence>
<dbReference type="RefSeq" id="WP_071316196.1">
    <property type="nucleotide sequence ID" value="NZ_CP063356.2"/>
</dbReference>
<protein>
    <submittedName>
        <fullName evidence="2">Fe-S oxidoreductase</fullName>
    </submittedName>
</protein>
<reference evidence="2 3" key="2">
    <citation type="journal article" date="2017" name="Genome Announc.">
        <title>Draft Genome Sequences of Four Alkaliphilic Bacteria Belonging to the Anaerobacillus Genus.</title>
        <authorList>
            <person name="Bassil N.M."/>
            <person name="Lloyd J.R."/>
        </authorList>
    </citation>
    <scope>NUCLEOTIDE SEQUENCE [LARGE SCALE GENOMIC DNA]</scope>
    <source>
        <strain evidence="2 3">NB2006</strain>
    </source>
</reference>
<dbReference type="EMBL" id="LQXD01000049">
    <property type="protein sequence ID" value="OIJ22571.1"/>
    <property type="molecule type" value="Genomic_DNA"/>
</dbReference>
<reference evidence="2" key="4">
    <citation type="submission" date="2020-10" db="EMBL/GenBank/DDBJ databases">
        <authorList>
            <person name="Bassil N.M."/>
            <person name="Lloyd J.R."/>
        </authorList>
    </citation>
    <scope>NUCLEOTIDE SEQUENCE</scope>
    <source>
        <strain evidence="2">NB2006</strain>
    </source>
</reference>
<dbReference type="OrthoDB" id="2908228at2"/>
<proteinExistence type="predicted"/>
<keyword evidence="3" id="KW-1185">Reference proteome</keyword>
<dbReference type="NCBIfam" id="NF041239">
    <property type="entry name" value="Moor_selen_rel"/>
    <property type="match status" value="1"/>
</dbReference>
<dbReference type="InterPro" id="IPR049744">
    <property type="entry name" value="CC/Se_fam"/>
</dbReference>
<name>A0A1S2MCW1_9BACI</name>
<organism evidence="1 3">
    <name type="scientific">Anaerobacillus isosaccharinicus</name>
    <dbReference type="NCBI Taxonomy" id="1532552"/>
    <lineage>
        <taxon>Bacteria</taxon>
        <taxon>Bacillati</taxon>
        <taxon>Bacillota</taxon>
        <taxon>Bacilli</taxon>
        <taxon>Bacillales</taxon>
        <taxon>Bacillaceae</taxon>
        <taxon>Anaerobacillus</taxon>
    </lineage>
</organism>
<evidence type="ECO:0000313" key="1">
    <source>
        <dbReference type="EMBL" id="OIJ22571.1"/>
    </source>
</evidence>
<dbReference type="KEGG" id="aia:AWH56_022570"/>
<dbReference type="AlphaFoldDB" id="A0A1S2MCW1"/>
<dbReference type="Proteomes" id="UP000180175">
    <property type="component" value="Chromosome"/>
</dbReference>
<accession>A0A1S2MCW1</accession>
<reference evidence="1 3" key="1">
    <citation type="submission" date="2016-10" db="EMBL/GenBank/DDBJ databases">
        <title>Draft genome sequences of four alkaliphilic bacteria belonging to the Anaerobacillus genus.</title>
        <authorList>
            <person name="Bassil N.M."/>
            <person name="Lloyd J.R."/>
        </authorList>
    </citation>
    <scope>NUCLEOTIDE SEQUENCE [LARGE SCALE GENOMIC DNA]</scope>
    <source>
        <strain evidence="1 3">NB2006</strain>
    </source>
</reference>
<dbReference type="EMBL" id="CP063356">
    <property type="protein sequence ID" value="QOY35438.1"/>
    <property type="molecule type" value="Genomic_DNA"/>
</dbReference>
<evidence type="ECO:0000313" key="2">
    <source>
        <dbReference type="EMBL" id="QOY35438.1"/>
    </source>
</evidence>
<gene>
    <name evidence="2" type="ORF">AWH56_022570</name>
    <name evidence="1" type="ORF">AWH56_05625</name>
</gene>
<sequence length="97" mass="10736">MVLKLNIDNETLSWIEKKGAHLTVKTLKAGGCCGGGPIELATEIGKPDERQFFEEIAFDRITIYVQKGINAKDDQLTIKLSGFGIFKYITAIGISRF</sequence>